<dbReference type="SUPFAM" id="SSF55729">
    <property type="entry name" value="Acyl-CoA N-acyltransferases (Nat)"/>
    <property type="match status" value="1"/>
</dbReference>
<dbReference type="Pfam" id="PF13302">
    <property type="entry name" value="Acetyltransf_3"/>
    <property type="match status" value="1"/>
</dbReference>
<gene>
    <name evidence="2" type="ORF">M441DRAFT_58185</name>
</gene>
<dbReference type="OrthoDB" id="4072826at2759"/>
<evidence type="ECO:0000313" key="3">
    <source>
        <dbReference type="Proteomes" id="UP000240493"/>
    </source>
</evidence>
<protein>
    <recommendedName>
        <fullName evidence="1">N-acetyltransferase domain-containing protein</fullName>
    </recommendedName>
</protein>
<dbReference type="InterPro" id="IPR016181">
    <property type="entry name" value="Acyl_CoA_acyltransferase"/>
</dbReference>
<organism evidence="2 3">
    <name type="scientific">Trichoderma asperellum (strain ATCC 204424 / CBS 433.97 / NBRC 101777)</name>
    <dbReference type="NCBI Taxonomy" id="1042311"/>
    <lineage>
        <taxon>Eukaryota</taxon>
        <taxon>Fungi</taxon>
        <taxon>Dikarya</taxon>
        <taxon>Ascomycota</taxon>
        <taxon>Pezizomycotina</taxon>
        <taxon>Sordariomycetes</taxon>
        <taxon>Hypocreomycetidae</taxon>
        <taxon>Hypocreales</taxon>
        <taxon>Hypocreaceae</taxon>
        <taxon>Trichoderma</taxon>
    </lineage>
</organism>
<dbReference type="InterPro" id="IPR000182">
    <property type="entry name" value="GNAT_dom"/>
</dbReference>
<sequence>MEYTETIKVRTTLPLIPPISSRDEILTPRLLLRAPRLSDVPALHLLRTEHEVMKHSVQGVDKTLEDTIRSLDDSLPPNDTKNYHFLIFERDTGELVGKGGMHSLLSRRFGWPEVGYSFKQAAWGKGYATEFMTGFLESWWSLPRKEIEIEVDPKSVDAEAGSTPTIVELLTAITDAKNVGSVKVLEKTKFNKFMEWKGVDNREASFGQDVIVLGFSMAAPLKESS</sequence>
<evidence type="ECO:0000259" key="1">
    <source>
        <dbReference type="Pfam" id="PF13302"/>
    </source>
</evidence>
<dbReference type="Proteomes" id="UP000240493">
    <property type="component" value="Unassembled WGS sequence"/>
</dbReference>
<dbReference type="AlphaFoldDB" id="A0A2T3Z7D9"/>
<keyword evidence="3" id="KW-1185">Reference proteome</keyword>
<dbReference type="PANTHER" id="PTHR43792:SF1">
    <property type="entry name" value="N-ACETYLTRANSFERASE DOMAIN-CONTAINING PROTEIN"/>
    <property type="match status" value="1"/>
</dbReference>
<dbReference type="Gene3D" id="3.40.630.30">
    <property type="match status" value="1"/>
</dbReference>
<reference evidence="2 3" key="1">
    <citation type="submission" date="2016-07" db="EMBL/GenBank/DDBJ databases">
        <title>Multiple horizontal gene transfer events from other fungi enriched the ability of initially mycotrophic Trichoderma (Ascomycota) to feed on dead plant biomass.</title>
        <authorList>
            <consortium name="DOE Joint Genome Institute"/>
            <person name="Aerts A."/>
            <person name="Atanasova L."/>
            <person name="Chenthamara K."/>
            <person name="Zhang J."/>
            <person name="Grujic M."/>
            <person name="Henrissat B."/>
            <person name="Kuo A."/>
            <person name="Salamov A."/>
            <person name="Lipzen A."/>
            <person name="Labutti K."/>
            <person name="Barry K."/>
            <person name="Miao Y."/>
            <person name="Rahimi M.J."/>
            <person name="Shen Q."/>
            <person name="Grigoriev I.V."/>
            <person name="Kubicek C.P."/>
            <person name="Druzhinina I.S."/>
        </authorList>
    </citation>
    <scope>NUCLEOTIDE SEQUENCE [LARGE SCALE GENOMIC DNA]</scope>
    <source>
        <strain evidence="2 3">CBS 433.97</strain>
    </source>
</reference>
<proteinExistence type="predicted"/>
<name>A0A2T3Z7D9_TRIA4</name>
<accession>A0A2T3Z7D9</accession>
<dbReference type="PANTHER" id="PTHR43792">
    <property type="entry name" value="GNAT FAMILY, PUTATIVE (AFU_ORTHOLOGUE AFUA_3G00765)-RELATED-RELATED"/>
    <property type="match status" value="1"/>
</dbReference>
<dbReference type="GO" id="GO:0016747">
    <property type="term" value="F:acyltransferase activity, transferring groups other than amino-acyl groups"/>
    <property type="evidence" value="ECO:0007669"/>
    <property type="project" value="InterPro"/>
</dbReference>
<evidence type="ECO:0000313" key="2">
    <source>
        <dbReference type="EMBL" id="PTB40702.1"/>
    </source>
</evidence>
<dbReference type="EMBL" id="KZ679262">
    <property type="protein sequence ID" value="PTB40702.1"/>
    <property type="molecule type" value="Genomic_DNA"/>
</dbReference>
<dbReference type="InterPro" id="IPR051531">
    <property type="entry name" value="N-acetyltransferase"/>
</dbReference>
<feature type="domain" description="N-acetyltransferase" evidence="1">
    <location>
        <begin position="29"/>
        <end position="190"/>
    </location>
</feature>